<dbReference type="Pfam" id="PF15072">
    <property type="entry name" value="HROB"/>
    <property type="match status" value="1"/>
</dbReference>
<dbReference type="GO" id="GO:0000725">
    <property type="term" value="P:recombinational repair"/>
    <property type="evidence" value="ECO:0007669"/>
    <property type="project" value="InterPro"/>
</dbReference>
<evidence type="ECO:0000313" key="2">
    <source>
        <dbReference type="EMBL" id="CAG9788711.1"/>
    </source>
</evidence>
<sequence length="320" mass="36054">MFESDDFDQILSQFELPVAASSNVDQDCCKGKNVKNIDETRELSDNKQVVDYSEACINNATVTKNISDIQTSQNVVSVLHTKRKIIDSYFDQKSKRKFPGPAGLLTGNFQDNQDTEMCQIELLSQDVNFSQNSLLRDAFDSLLWQRLQKDIKDWNLGCIDTTKAIKQACVTSNFRKRKAQTVAAFIESVDRSITDPLVTLRDSTGSIKCTLHRDAWSKFAPYIVSECSALVLWKPTILTTGSAFKKHYLNITLSNIFALYSSAVLDNDVNTNLPDGYVITHEGDFTVIKINEQSLSSGIQYIIVFDKFCIHNNSIIIFIL</sequence>
<gene>
    <name evidence="2" type="ORF">DIATSA_LOCUS6502</name>
</gene>
<dbReference type="OrthoDB" id="21443at2759"/>
<dbReference type="PANTHER" id="PTHR14523:SF1">
    <property type="entry name" value="HOMOLOGOUS RECOMBINATION OB-FOLD PROTEIN"/>
    <property type="match status" value="1"/>
</dbReference>
<dbReference type="InterPro" id="IPR028045">
    <property type="entry name" value="HROB"/>
</dbReference>
<dbReference type="AlphaFoldDB" id="A0A9N9WDM5"/>
<keyword evidence="3" id="KW-1185">Reference proteome</keyword>
<dbReference type="EMBL" id="OU893333">
    <property type="protein sequence ID" value="CAG9788711.1"/>
    <property type="molecule type" value="Genomic_DNA"/>
</dbReference>
<reference evidence="2" key="2">
    <citation type="submission" date="2022-10" db="EMBL/GenBank/DDBJ databases">
        <authorList>
            <consortium name="ENA_rothamsted_submissions"/>
            <consortium name="culmorum"/>
            <person name="King R."/>
        </authorList>
    </citation>
    <scope>NUCLEOTIDE SEQUENCE</scope>
</reference>
<dbReference type="InterPro" id="IPR058570">
    <property type="entry name" value="HROB_OB"/>
</dbReference>
<dbReference type="Proteomes" id="UP001153714">
    <property type="component" value="Chromosome 2"/>
</dbReference>
<name>A0A9N9WDM5_9NEOP</name>
<proteinExistence type="predicted"/>
<evidence type="ECO:0000313" key="3">
    <source>
        <dbReference type="Proteomes" id="UP001153714"/>
    </source>
</evidence>
<reference evidence="2" key="1">
    <citation type="submission" date="2021-12" db="EMBL/GenBank/DDBJ databases">
        <authorList>
            <person name="King R."/>
        </authorList>
    </citation>
    <scope>NUCLEOTIDE SEQUENCE</scope>
</reference>
<protein>
    <recommendedName>
        <fullName evidence="1">Homologous recombination OB-fold protein OB-fold domain-containing protein</fullName>
    </recommendedName>
</protein>
<dbReference type="PANTHER" id="PTHR14523">
    <property type="entry name" value="UNCHARACTERIZED PROTEIN C17ORF53 HOMOLOG"/>
    <property type="match status" value="1"/>
</dbReference>
<feature type="domain" description="Homologous recombination OB-fold protein OB-fold" evidence="1">
    <location>
        <begin position="178"/>
        <end position="262"/>
    </location>
</feature>
<accession>A0A9N9WDM5</accession>
<evidence type="ECO:0000259" key="1">
    <source>
        <dbReference type="Pfam" id="PF15072"/>
    </source>
</evidence>
<organism evidence="2 3">
    <name type="scientific">Diatraea saccharalis</name>
    <name type="common">sugarcane borer</name>
    <dbReference type="NCBI Taxonomy" id="40085"/>
    <lineage>
        <taxon>Eukaryota</taxon>
        <taxon>Metazoa</taxon>
        <taxon>Ecdysozoa</taxon>
        <taxon>Arthropoda</taxon>
        <taxon>Hexapoda</taxon>
        <taxon>Insecta</taxon>
        <taxon>Pterygota</taxon>
        <taxon>Neoptera</taxon>
        <taxon>Endopterygota</taxon>
        <taxon>Lepidoptera</taxon>
        <taxon>Glossata</taxon>
        <taxon>Ditrysia</taxon>
        <taxon>Pyraloidea</taxon>
        <taxon>Crambidae</taxon>
        <taxon>Crambinae</taxon>
        <taxon>Diatraea</taxon>
    </lineage>
</organism>